<keyword evidence="3" id="KW-1185">Reference proteome</keyword>
<name>A0ABT7C109_9CYAN</name>
<gene>
    <name evidence="2" type="ORF">PMH09_18205</name>
</gene>
<protein>
    <submittedName>
        <fullName evidence="2">Caspase family protein</fullName>
    </submittedName>
</protein>
<dbReference type="InterPro" id="IPR011189">
    <property type="entry name" value="UCP_caspase_lke"/>
</dbReference>
<sequence>MKRREFLQQTGLALATLGISESSLWQLSDRALSAMAQPTARKLALLVGIDRYPISERLQLEGSVTDVRLQEDLLIHRFGFSTRDVLTLTDKDATREGIESAFLNHLIAQASPEDVVVFHFSGYGRCINSGESVNQLQSTLVPVNGDRSNSNDGAVNDLFSSTLQLLLKSLPTDRVLTVLDTSYLGTSDRQVGNLRSRSYPSNTGSNNEAAIVSRELTPEAIARQEQLMADLNTDREQLRIQRRFGRLPGTLICAARPIQRQLEQGGQLLPSQLTAEPGFEAQWNGFSAGVLTYGLTQHWWSASPQTALYVSFATAANNARQTSGDREHPHLIGETTEKTSATLSQFNLAANTAAQGVVEEISDDGKTVHLSLGGLPPDVLAEYQDRSLFTPVTSDSEDYLQLRSVEGLAGKAVRLRPHLLAESAIAKGDLVRESVRCLSHGVRLIVGIGEDLERIERVDATSAFSAIANVSTVVLGESAPGVNCIFDKVHSQPTADTDGTSATSGKVRCSYGLFSAGLNGIPKTVGETGEAVKTAVRRLSPLLETLRAQKLLRLTSNEESSNLAVRATLEQLAPRQQTLGEQQSAGLSNSPSRLPVTPLQVPMGSHIAYRLQNLGDRPLYAILFSFDRSGVFKMFCPSHATLSPKGVVAPDLEEESSAYLSEGYPQVTVPPGESLLLPDAIAPVEWTTCCGQGLAETQIILSTAPFAETAKALQLMELSSSTKGLAGKVKNPGATARAVLEDLHQASSPDIAAEWIKPDSYMLSTKAWCSFRFIYQVV</sequence>
<dbReference type="PANTHER" id="PTHR48104:SF30">
    <property type="entry name" value="METACASPASE-1"/>
    <property type="match status" value="1"/>
</dbReference>
<dbReference type="PANTHER" id="PTHR48104">
    <property type="entry name" value="METACASPASE-4"/>
    <property type="match status" value="1"/>
</dbReference>
<evidence type="ECO:0000313" key="3">
    <source>
        <dbReference type="Proteomes" id="UP001232992"/>
    </source>
</evidence>
<proteinExistence type="predicted"/>
<dbReference type="RefSeq" id="WP_283759772.1">
    <property type="nucleotide sequence ID" value="NZ_JAQOSQ010000026.1"/>
</dbReference>
<comment type="caution">
    <text evidence="2">The sequence shown here is derived from an EMBL/GenBank/DDBJ whole genome shotgun (WGS) entry which is preliminary data.</text>
</comment>
<accession>A0ABT7C109</accession>
<dbReference type="PIRSF" id="PIRSF007398">
    <property type="entry name" value="Sll0148_caspase"/>
    <property type="match status" value="1"/>
</dbReference>
<evidence type="ECO:0000313" key="2">
    <source>
        <dbReference type="EMBL" id="MDJ1185124.1"/>
    </source>
</evidence>
<dbReference type="InterPro" id="IPR050452">
    <property type="entry name" value="Metacaspase"/>
</dbReference>
<organism evidence="2 3">
    <name type="scientific">Roseofilum casamattae BLCC-M143</name>
    <dbReference type="NCBI Taxonomy" id="3022442"/>
    <lineage>
        <taxon>Bacteria</taxon>
        <taxon>Bacillati</taxon>
        <taxon>Cyanobacteriota</taxon>
        <taxon>Cyanophyceae</taxon>
        <taxon>Desertifilales</taxon>
        <taxon>Desertifilaceae</taxon>
        <taxon>Roseofilum</taxon>
        <taxon>Roseofilum casamattae</taxon>
    </lineage>
</organism>
<dbReference type="EMBL" id="JAQOSQ010000026">
    <property type="protein sequence ID" value="MDJ1185124.1"/>
    <property type="molecule type" value="Genomic_DNA"/>
</dbReference>
<dbReference type="InterPro" id="IPR011600">
    <property type="entry name" value="Pept_C14_caspase"/>
</dbReference>
<feature type="domain" description="Peptidase C14 caspase" evidence="1">
    <location>
        <begin position="41"/>
        <end position="185"/>
    </location>
</feature>
<dbReference type="Pfam" id="PF00656">
    <property type="entry name" value="Peptidase_C14"/>
    <property type="match status" value="1"/>
</dbReference>
<evidence type="ECO:0000259" key="1">
    <source>
        <dbReference type="Pfam" id="PF00656"/>
    </source>
</evidence>
<dbReference type="Gene3D" id="3.40.50.1460">
    <property type="match status" value="1"/>
</dbReference>
<dbReference type="Proteomes" id="UP001232992">
    <property type="component" value="Unassembled WGS sequence"/>
</dbReference>
<reference evidence="2 3" key="1">
    <citation type="submission" date="2023-01" db="EMBL/GenBank/DDBJ databases">
        <title>Novel diversity within Roseofilum (Cyanobacteria; Desertifilaceae) from marine benthic mats with descriptions of four novel species.</title>
        <authorList>
            <person name="Wang Y."/>
            <person name="Berthold D.E."/>
            <person name="Hu J."/>
            <person name="Lefler F.W."/>
            <person name="Laughinghouse H.D. IV."/>
        </authorList>
    </citation>
    <scope>NUCLEOTIDE SEQUENCE [LARGE SCALE GENOMIC DNA]</scope>
    <source>
        <strain evidence="2 3">BLCC-M143</strain>
    </source>
</reference>